<feature type="compositionally biased region" description="Basic and acidic residues" evidence="1">
    <location>
        <begin position="1"/>
        <end position="11"/>
    </location>
</feature>
<feature type="compositionally biased region" description="Polar residues" evidence="1">
    <location>
        <begin position="115"/>
        <end position="133"/>
    </location>
</feature>
<dbReference type="Gene3D" id="1.25.40.20">
    <property type="entry name" value="Ankyrin repeat-containing domain"/>
    <property type="match status" value="1"/>
</dbReference>
<dbReference type="PANTHER" id="PTHR46677:SF1">
    <property type="entry name" value="SMC5-SMC6 COMPLEX LOCALIZATION FACTOR PROTEIN 1"/>
    <property type="match status" value="1"/>
</dbReference>
<organism evidence="2 3">
    <name type="scientific">Orchesella dallaii</name>
    <dbReference type="NCBI Taxonomy" id="48710"/>
    <lineage>
        <taxon>Eukaryota</taxon>
        <taxon>Metazoa</taxon>
        <taxon>Ecdysozoa</taxon>
        <taxon>Arthropoda</taxon>
        <taxon>Hexapoda</taxon>
        <taxon>Collembola</taxon>
        <taxon>Entomobryomorpha</taxon>
        <taxon>Entomobryoidea</taxon>
        <taxon>Orchesellidae</taxon>
        <taxon>Orchesellinae</taxon>
        <taxon>Orchesella</taxon>
    </lineage>
</organism>
<dbReference type="InterPro" id="IPR036770">
    <property type="entry name" value="Ankyrin_rpt-contain_sf"/>
</dbReference>
<gene>
    <name evidence="2" type="ORF">ODALV1_LOCUS21559</name>
</gene>
<protein>
    <submittedName>
        <fullName evidence="2">Uncharacterized protein</fullName>
    </submittedName>
</protein>
<feature type="region of interest" description="Disordered" evidence="1">
    <location>
        <begin position="226"/>
        <end position="271"/>
    </location>
</feature>
<keyword evidence="3" id="KW-1185">Reference proteome</keyword>
<feature type="compositionally biased region" description="Polar residues" evidence="1">
    <location>
        <begin position="187"/>
        <end position="197"/>
    </location>
</feature>
<feature type="region of interest" description="Disordered" evidence="1">
    <location>
        <begin position="26"/>
        <end position="51"/>
    </location>
</feature>
<evidence type="ECO:0000313" key="3">
    <source>
        <dbReference type="Proteomes" id="UP001642540"/>
    </source>
</evidence>
<dbReference type="SUPFAM" id="SSF48403">
    <property type="entry name" value="Ankyrin repeat"/>
    <property type="match status" value="1"/>
</dbReference>
<dbReference type="PANTHER" id="PTHR46677">
    <property type="entry name" value="SMC5-SMC6 COMPLEX LOCALIZATION FACTOR PROTEIN 1"/>
    <property type="match status" value="1"/>
</dbReference>
<dbReference type="InterPro" id="IPR002110">
    <property type="entry name" value="Ankyrin_rpt"/>
</dbReference>
<proteinExistence type="predicted"/>
<evidence type="ECO:0000256" key="1">
    <source>
        <dbReference type="SAM" id="MobiDB-lite"/>
    </source>
</evidence>
<evidence type="ECO:0000313" key="2">
    <source>
        <dbReference type="EMBL" id="CAL8126802.1"/>
    </source>
</evidence>
<dbReference type="EMBL" id="CAXLJM020000072">
    <property type="protein sequence ID" value="CAL8126802.1"/>
    <property type="molecule type" value="Genomic_DNA"/>
</dbReference>
<feature type="region of interest" description="Disordered" evidence="1">
    <location>
        <begin position="151"/>
        <end position="171"/>
    </location>
</feature>
<dbReference type="InterPro" id="IPR042479">
    <property type="entry name" value="Slf1"/>
</dbReference>
<feature type="region of interest" description="Disordered" evidence="1">
    <location>
        <begin position="114"/>
        <end position="133"/>
    </location>
</feature>
<feature type="region of interest" description="Disordered" evidence="1">
    <location>
        <begin position="1"/>
        <end position="20"/>
    </location>
</feature>
<accession>A0ABP1RE81</accession>
<feature type="compositionally biased region" description="Polar residues" evidence="1">
    <location>
        <begin position="260"/>
        <end position="271"/>
    </location>
</feature>
<dbReference type="SMART" id="SM00248">
    <property type="entry name" value="ANK"/>
    <property type="match status" value="3"/>
</dbReference>
<dbReference type="Proteomes" id="UP001642540">
    <property type="component" value="Unassembled WGS sequence"/>
</dbReference>
<feature type="region of interest" description="Disordered" evidence="1">
    <location>
        <begin position="184"/>
        <end position="203"/>
    </location>
</feature>
<comment type="caution">
    <text evidence="2">The sequence shown here is derived from an EMBL/GenBank/DDBJ whole genome shotgun (WGS) entry which is preliminary data.</text>
</comment>
<sequence>MSAKRRSDENRNPQLVLETQSSEINLVEIKTEPDSTSDKALGSSNRKNRVSTFEKKHKRMFENSGMKQGCLLKYFIKADSDSGAITEAGNKSSTSNNNTINDNGTYVANARNHAETTTSDSNNDQDGIINSSQDSDVVFVEECPRNMCSGNIEDVVLSPDPSISDQEIEDEHAEEDLDLEQQLQDAPKSNQMNVSDSSNDEEHLNVDDKVGFWLCRSKRSLSGSEEGKVVASDAISDEASPPKSARLDGSADNDDVLAPTETTPSRCSSPFDSTPPLKILNVFTLCNNPGTSSASSKYSTSVPSTSCERVKKKVLNYREVDNTDVGLTIRKNNWKKALVTMKNDLDKCIIPSQIYVSQLIRTAILCDGPRVSKVVQQDSIEFLETLFKEYPALSGTGMDLSVIYYKEIFQKVVENAEDDEVEATLFDFLIKVKENAEADAASKVETKVLRLLVLVTDLVIQQYTEYEKESLKVRPPLLQHFLEQNQKFSYNEYCQRLVKELFKSDSFDVMFCIILKWTELIAKQLGEFSSNHKEYRKLIEDITKRCIDCGDLGLRIFMNLNYKKLSVEVCEEIFMRKLCFTHGKANSRTLHVAKEDALCFLHKLAQTLIIKPAKKVISDSQAKHTVDLSVSYVRTFAECHSETLKNHQSKRENVKGETRFHIVCSKNNTLDDPIGELRKLLNMKPEDVNIPDNFGNTPLHDCARYNHPNPVLIFREVFGNTQMSSMINVMAQNSSLETPLHLAATYCSLDNVKIFKQLAAACGVLPEALLVPNQEGKLPFELASAPEIRNILKPSNYKEQVMVTHNGISLTPNSLNELKSSFSLRKVIAWWDENK</sequence>
<name>A0ABP1RE81_9HEXA</name>
<reference evidence="2 3" key="1">
    <citation type="submission" date="2024-08" db="EMBL/GenBank/DDBJ databases">
        <authorList>
            <person name="Cucini C."/>
            <person name="Frati F."/>
        </authorList>
    </citation>
    <scope>NUCLEOTIDE SEQUENCE [LARGE SCALE GENOMIC DNA]</scope>
</reference>